<dbReference type="OrthoDB" id="4459652at2"/>
<reference evidence="1 2" key="1">
    <citation type="submission" date="2016-01" db="EMBL/GenBank/DDBJ databases">
        <title>The new phylogeny of the genus Mycobacterium.</title>
        <authorList>
            <person name="Tarcisio F."/>
            <person name="Conor M."/>
            <person name="Antonella G."/>
            <person name="Elisabetta G."/>
            <person name="Giulia F.S."/>
            <person name="Sara T."/>
            <person name="Anna F."/>
            <person name="Clotilde B."/>
            <person name="Roberto B."/>
            <person name="Veronica D.S."/>
            <person name="Fabio R."/>
            <person name="Monica P."/>
            <person name="Olivier J."/>
            <person name="Enrico T."/>
            <person name="Nicola S."/>
        </authorList>
    </citation>
    <scope>NUCLEOTIDE SEQUENCE [LARGE SCALE GENOMIC DNA]</scope>
    <source>
        <strain evidence="1 2">DSM 44803</strain>
    </source>
</reference>
<dbReference type="EMBL" id="LQPH01000189">
    <property type="protein sequence ID" value="ORW13077.1"/>
    <property type="molecule type" value="Genomic_DNA"/>
</dbReference>
<dbReference type="Proteomes" id="UP000193781">
    <property type="component" value="Unassembled WGS sequence"/>
</dbReference>
<sequence>MMSATENLYAAALLVDQRTTTRNLYASSIMQLCRSAMETSARTIWLLSDPDRNVRRDQRDADSLVPERMEPTIARWMSLYA</sequence>
<dbReference type="STRING" id="244292.ABW17_29870"/>
<name>A0A0F5N6E2_9MYCO</name>
<comment type="caution">
    <text evidence="1">The sequence shown here is derived from an EMBL/GenBank/DDBJ whole genome shotgun (WGS) entry which is preliminary data.</text>
</comment>
<accession>A0A0F5N6E2</accession>
<evidence type="ECO:0000313" key="2">
    <source>
        <dbReference type="Proteomes" id="UP000193781"/>
    </source>
</evidence>
<gene>
    <name evidence="1" type="ORF">AWC17_21550</name>
</gene>
<evidence type="ECO:0000313" key="1">
    <source>
        <dbReference type="EMBL" id="ORW13077.1"/>
    </source>
</evidence>
<proteinExistence type="predicted"/>
<dbReference type="AlphaFoldDB" id="A0A0F5N6E2"/>
<organism evidence="1 2">
    <name type="scientific">Mycobacterium nebraskense</name>
    <dbReference type="NCBI Taxonomy" id="244292"/>
    <lineage>
        <taxon>Bacteria</taxon>
        <taxon>Bacillati</taxon>
        <taxon>Actinomycetota</taxon>
        <taxon>Actinomycetes</taxon>
        <taxon>Mycobacteriales</taxon>
        <taxon>Mycobacteriaceae</taxon>
        <taxon>Mycobacterium</taxon>
    </lineage>
</organism>
<keyword evidence="2" id="KW-1185">Reference proteome</keyword>
<protein>
    <submittedName>
        <fullName evidence="1">Uncharacterized protein</fullName>
    </submittedName>
</protein>